<dbReference type="SUPFAM" id="SSF52047">
    <property type="entry name" value="RNI-like"/>
    <property type="match status" value="1"/>
</dbReference>
<reference evidence="1 2" key="1">
    <citation type="journal article" date="2015" name="Plant Cell">
        <title>Oil accumulation by the oleaginous diatom Fistulifera solaris as revealed by the genome and transcriptome.</title>
        <authorList>
            <person name="Tanaka T."/>
            <person name="Maeda Y."/>
            <person name="Veluchamy A."/>
            <person name="Tanaka M."/>
            <person name="Abida H."/>
            <person name="Marechal E."/>
            <person name="Bowler C."/>
            <person name="Muto M."/>
            <person name="Sunaga Y."/>
            <person name="Tanaka M."/>
            <person name="Yoshino T."/>
            <person name="Taniguchi T."/>
            <person name="Fukuda Y."/>
            <person name="Nemoto M."/>
            <person name="Matsumoto M."/>
            <person name="Wong P.S."/>
            <person name="Aburatani S."/>
            <person name="Fujibuchi W."/>
        </authorList>
    </citation>
    <scope>NUCLEOTIDE SEQUENCE [LARGE SCALE GENOMIC DNA]</scope>
    <source>
        <strain evidence="1 2">JPCC DA0580</strain>
    </source>
</reference>
<dbReference type="InParanoid" id="A0A1Z5KNZ6"/>
<comment type="caution">
    <text evidence="1">The sequence shown here is derived from an EMBL/GenBank/DDBJ whole genome shotgun (WGS) entry which is preliminary data.</text>
</comment>
<dbReference type="EMBL" id="BDSP01000259">
    <property type="protein sequence ID" value="GAX27812.1"/>
    <property type="molecule type" value="Genomic_DNA"/>
</dbReference>
<proteinExistence type="predicted"/>
<gene>
    <name evidence="1" type="ORF">FisN_13Hu081</name>
</gene>
<organism evidence="1 2">
    <name type="scientific">Fistulifera solaris</name>
    <name type="common">Oleaginous diatom</name>
    <dbReference type="NCBI Taxonomy" id="1519565"/>
    <lineage>
        <taxon>Eukaryota</taxon>
        <taxon>Sar</taxon>
        <taxon>Stramenopiles</taxon>
        <taxon>Ochrophyta</taxon>
        <taxon>Bacillariophyta</taxon>
        <taxon>Bacillariophyceae</taxon>
        <taxon>Bacillariophycidae</taxon>
        <taxon>Naviculales</taxon>
        <taxon>Naviculaceae</taxon>
        <taxon>Fistulifera</taxon>
    </lineage>
</organism>
<keyword evidence="2" id="KW-1185">Reference proteome</keyword>
<evidence type="ECO:0000313" key="2">
    <source>
        <dbReference type="Proteomes" id="UP000198406"/>
    </source>
</evidence>
<evidence type="ECO:0008006" key="3">
    <source>
        <dbReference type="Google" id="ProtNLM"/>
    </source>
</evidence>
<evidence type="ECO:0000313" key="1">
    <source>
        <dbReference type="EMBL" id="GAX27812.1"/>
    </source>
</evidence>
<protein>
    <recommendedName>
        <fullName evidence="3">FBD domain-containing protein</fullName>
    </recommendedName>
</protein>
<sequence length="358" mass="40274">MIGTAYIDGFDFRNARFDCLPHIFEVAPSRTLELRNLKLSAAQSAVLATRPGPIELILEECTFSDEGKAFVDAAESHKSSFKTLAFVNSSPLNDDNLKRLLQLDTIERLGLPQLSDDLALLPFAAKIDHLDYDILTLSLFEPEFQTVDIVPKKLALTMLQDYKYMQTKIIDVFKRLENVGHFEELKLRFKFDDNEAGIPRFVSYTLISAVMANPNLKVLDLGTDEDDLEWDMHVQTLFDGLKDHPGLRVIKLNVCQAAFGPNYMHLRKLLARNPNIIVTNENDDIYTDGSLVDELYAMHRFFHGSAELAIQPPLERVSLVGTALVEQASNDFCRSAILLSHHADALNELVQGAVSDEH</sequence>
<dbReference type="Proteomes" id="UP000198406">
    <property type="component" value="Unassembled WGS sequence"/>
</dbReference>
<dbReference type="AlphaFoldDB" id="A0A1Z5KNZ6"/>
<accession>A0A1Z5KNZ6</accession>
<name>A0A1Z5KNZ6_FISSO</name>